<evidence type="ECO:0000256" key="4">
    <source>
        <dbReference type="ARBA" id="ARBA00023043"/>
    </source>
</evidence>
<dbReference type="SMART" id="SM00248">
    <property type="entry name" value="ANK"/>
    <property type="match status" value="5"/>
</dbReference>
<dbReference type="PROSITE" id="PS50297">
    <property type="entry name" value="ANK_REP_REGION"/>
    <property type="match status" value="1"/>
</dbReference>
<dbReference type="Pfam" id="PF12796">
    <property type="entry name" value="Ank_2"/>
    <property type="match status" value="1"/>
</dbReference>
<dbReference type="PANTHER" id="PTHR24173">
    <property type="entry name" value="ANKYRIN REPEAT CONTAINING"/>
    <property type="match status" value="1"/>
</dbReference>
<keyword evidence="4 6" id="KW-0040">ANK repeat</keyword>
<dbReference type="InterPro" id="IPR002110">
    <property type="entry name" value="Ankyrin_rpt"/>
</dbReference>
<feature type="repeat" description="ANK" evidence="6">
    <location>
        <begin position="156"/>
        <end position="183"/>
    </location>
</feature>
<evidence type="ECO:0000256" key="2">
    <source>
        <dbReference type="ARBA" id="ARBA00022737"/>
    </source>
</evidence>
<comment type="caution">
    <text evidence="7">The sequence shown here is derived from an EMBL/GenBank/DDBJ whole genome shotgun (WGS) entry which is preliminary data.</text>
</comment>
<gene>
    <name evidence="7" type="ORF">Q9L58_007418</name>
</gene>
<dbReference type="PANTHER" id="PTHR24173:SF78">
    <property type="entry name" value="PROTEIN FEM-1 HOMOLOG B"/>
    <property type="match status" value="1"/>
</dbReference>
<evidence type="ECO:0000256" key="5">
    <source>
        <dbReference type="ARBA" id="ARBA00072197"/>
    </source>
</evidence>
<dbReference type="InterPro" id="IPR036770">
    <property type="entry name" value="Ankyrin_rpt-contain_sf"/>
</dbReference>
<dbReference type="Gene3D" id="1.25.40.20">
    <property type="entry name" value="Ankyrin repeat-containing domain"/>
    <property type="match status" value="2"/>
</dbReference>
<sequence length="314" mass="33867">MPFTTIPNELILEIAEVLPARDLSVLSRKNSTLSHLLTPPLRRAEQSDIGRCIILDRPASLRSILRPPNTILNIDYNIVVPGDHIHAWPLHYPAQHCSPALVATIIALGAPVDEPERDNIPNCVTTLQCAVLSGNLTTVTHVLNSGADINRTSDHNGCTPLALACVISDEPVAHLLIDRGARLGADVLVTAAYRCVLSVLERLLDMGVPVDIPYYSTNAQQSITALQRVCRLNSGGGIRAVEVLLRRGADVNSGKGGWLLPLYNCVRGGNLALARLLIDFGAERDAMYRGQTLAAVAAARGDTEMVELLESYGR</sequence>
<keyword evidence="8" id="KW-1185">Reference proteome</keyword>
<name>A0ABR3GCR1_9PEZI</name>
<protein>
    <recommendedName>
        <fullName evidence="5">Protein fem-1 homolog B</fullName>
    </recommendedName>
</protein>
<evidence type="ECO:0000313" key="7">
    <source>
        <dbReference type="EMBL" id="KAL0633695.1"/>
    </source>
</evidence>
<evidence type="ECO:0000256" key="3">
    <source>
        <dbReference type="ARBA" id="ARBA00022786"/>
    </source>
</evidence>
<reference evidence="7 8" key="1">
    <citation type="submission" date="2024-02" db="EMBL/GenBank/DDBJ databases">
        <title>Discinaceae phylogenomics.</title>
        <authorList>
            <person name="Dirks A.C."/>
            <person name="James T.Y."/>
        </authorList>
    </citation>
    <scope>NUCLEOTIDE SEQUENCE [LARGE SCALE GENOMIC DNA]</scope>
    <source>
        <strain evidence="7 8">ACD0624</strain>
    </source>
</reference>
<organism evidence="7 8">
    <name type="scientific">Discina gigas</name>
    <dbReference type="NCBI Taxonomy" id="1032678"/>
    <lineage>
        <taxon>Eukaryota</taxon>
        <taxon>Fungi</taxon>
        <taxon>Dikarya</taxon>
        <taxon>Ascomycota</taxon>
        <taxon>Pezizomycotina</taxon>
        <taxon>Pezizomycetes</taxon>
        <taxon>Pezizales</taxon>
        <taxon>Discinaceae</taxon>
        <taxon>Discina</taxon>
    </lineage>
</organism>
<accession>A0ABR3GCR1</accession>
<comment type="pathway">
    <text evidence="1">Protein modification; protein ubiquitination.</text>
</comment>
<dbReference type="SUPFAM" id="SSF48403">
    <property type="entry name" value="Ankyrin repeat"/>
    <property type="match status" value="1"/>
</dbReference>
<dbReference type="Proteomes" id="UP001447188">
    <property type="component" value="Unassembled WGS sequence"/>
</dbReference>
<dbReference type="PROSITE" id="PS50088">
    <property type="entry name" value="ANK_REPEAT"/>
    <property type="match status" value="2"/>
</dbReference>
<evidence type="ECO:0000256" key="1">
    <source>
        <dbReference type="ARBA" id="ARBA00004906"/>
    </source>
</evidence>
<evidence type="ECO:0000313" key="8">
    <source>
        <dbReference type="Proteomes" id="UP001447188"/>
    </source>
</evidence>
<feature type="repeat" description="ANK" evidence="6">
    <location>
        <begin position="122"/>
        <end position="154"/>
    </location>
</feature>
<evidence type="ECO:0000256" key="6">
    <source>
        <dbReference type="PROSITE-ProRule" id="PRU00023"/>
    </source>
</evidence>
<dbReference type="EMBL" id="JBBBZM010000117">
    <property type="protein sequence ID" value="KAL0633695.1"/>
    <property type="molecule type" value="Genomic_DNA"/>
</dbReference>
<keyword evidence="2" id="KW-0677">Repeat</keyword>
<keyword evidence="3" id="KW-0833">Ubl conjugation pathway</keyword>
<proteinExistence type="predicted"/>